<reference evidence="2 3" key="1">
    <citation type="submission" date="2019-07" db="EMBL/GenBank/DDBJ databases">
        <title>Finished genome of Venturia effusa.</title>
        <authorList>
            <person name="Young C.A."/>
            <person name="Cox M.P."/>
            <person name="Ganley A.R.D."/>
            <person name="David W.J."/>
        </authorList>
    </citation>
    <scope>NUCLEOTIDE SEQUENCE [LARGE SCALE GENOMIC DNA]</scope>
    <source>
        <strain evidence="3">albino</strain>
    </source>
</reference>
<evidence type="ECO:0000256" key="1">
    <source>
        <dbReference type="SAM" id="MobiDB-lite"/>
    </source>
</evidence>
<name>A0A517LHA7_9PEZI</name>
<accession>A0A517LHA7</accession>
<dbReference type="AlphaFoldDB" id="A0A517LHA7"/>
<keyword evidence="3" id="KW-1185">Reference proteome</keyword>
<evidence type="ECO:0000313" key="2">
    <source>
        <dbReference type="EMBL" id="QDS74966.1"/>
    </source>
</evidence>
<proteinExistence type="predicted"/>
<dbReference type="Proteomes" id="UP000316270">
    <property type="component" value="Chromosome 12"/>
</dbReference>
<feature type="compositionally biased region" description="Basic and acidic residues" evidence="1">
    <location>
        <begin position="150"/>
        <end position="160"/>
    </location>
</feature>
<gene>
    <name evidence="2" type="ORF">FKW77_004977</name>
</gene>
<organism evidence="2 3">
    <name type="scientific">Venturia effusa</name>
    <dbReference type="NCBI Taxonomy" id="50376"/>
    <lineage>
        <taxon>Eukaryota</taxon>
        <taxon>Fungi</taxon>
        <taxon>Dikarya</taxon>
        <taxon>Ascomycota</taxon>
        <taxon>Pezizomycotina</taxon>
        <taxon>Dothideomycetes</taxon>
        <taxon>Pleosporomycetidae</taxon>
        <taxon>Venturiales</taxon>
        <taxon>Venturiaceae</taxon>
        <taxon>Venturia</taxon>
    </lineage>
</organism>
<feature type="region of interest" description="Disordered" evidence="1">
    <location>
        <begin position="1"/>
        <end position="162"/>
    </location>
</feature>
<feature type="compositionally biased region" description="Gly residues" evidence="1">
    <location>
        <begin position="91"/>
        <end position="100"/>
    </location>
</feature>
<dbReference type="OrthoDB" id="10528195at2759"/>
<sequence length="267" mass="29340">MAQGEEPPRRLRRPPQPYVESVVDADYMSSQYAEDQPQPAAAGPALTRPRADAVPPPNSTTNRGNARSGGYGERSEDPAPGSPTNSTFGGLRHGTGGFGGREVASRPAFAVPVSQSSRPQPHLPQSNGASGFSIQPPPRNQVHNQSQAHRAPENMRRAQEARQPILARRDIVSELYGLFRNAELYDEEEPKFRLLNGWQLMGITREAYDALPIEEQVAARPHLRGRFLLSTGMSQEEVNVAVEMEMAGADPLDIEATLCSMRAYEEW</sequence>
<feature type="compositionally biased region" description="Polar residues" evidence="1">
    <location>
        <begin position="113"/>
        <end position="133"/>
    </location>
</feature>
<dbReference type="EMBL" id="CP042196">
    <property type="protein sequence ID" value="QDS74966.1"/>
    <property type="molecule type" value="Genomic_DNA"/>
</dbReference>
<protein>
    <submittedName>
        <fullName evidence="2">Uncharacterized protein</fullName>
    </submittedName>
</protein>
<evidence type="ECO:0000313" key="3">
    <source>
        <dbReference type="Proteomes" id="UP000316270"/>
    </source>
</evidence>